<feature type="domain" description="DUF3592" evidence="1">
    <location>
        <begin position="37"/>
        <end position="122"/>
    </location>
</feature>
<evidence type="ECO:0000259" key="1">
    <source>
        <dbReference type="Pfam" id="PF12158"/>
    </source>
</evidence>
<gene>
    <name evidence="2" type="ORF">DP107_04400</name>
</gene>
<proteinExistence type="predicted"/>
<keyword evidence="3" id="KW-1185">Reference proteome</keyword>
<sequence>MSKLSLISILLGVVLLGVAGYMAYSQQQSLSSGVQIEATVESKEVTMDSSKRGDRYTPHVTYSYTYNGTQYTSDNIRPGIGTKASDTRTAAEDRIDQYNVGETTTAYVVQGSPSKSYLERESSPLPLIFGILGLFLVGRPVYQSVASQLDPLR</sequence>
<organism evidence="2 3">
    <name type="scientific">Haloglomus irregulare</name>
    <dbReference type="NCBI Taxonomy" id="2234134"/>
    <lineage>
        <taxon>Archaea</taxon>
        <taxon>Methanobacteriati</taxon>
        <taxon>Methanobacteriota</taxon>
        <taxon>Stenosarchaea group</taxon>
        <taxon>Halobacteria</taxon>
        <taxon>Halobacteriales</taxon>
        <taxon>Natronomonadaceae</taxon>
        <taxon>Haloglomus</taxon>
    </lineage>
</organism>
<dbReference type="Proteomes" id="UP000319894">
    <property type="component" value="Unassembled WGS sequence"/>
</dbReference>
<protein>
    <submittedName>
        <fullName evidence="2">DUF3592 domain-containing protein</fullName>
    </submittedName>
</protein>
<evidence type="ECO:0000313" key="3">
    <source>
        <dbReference type="Proteomes" id="UP000319894"/>
    </source>
</evidence>
<dbReference type="OrthoDB" id="186649at2157"/>
<name>A0A554NCH6_9EURY</name>
<dbReference type="EMBL" id="QMDX01000002">
    <property type="protein sequence ID" value="TSD15101.1"/>
    <property type="molecule type" value="Genomic_DNA"/>
</dbReference>
<dbReference type="InterPro" id="IPR021994">
    <property type="entry name" value="DUF3592"/>
</dbReference>
<dbReference type="RefSeq" id="WP_144260941.1">
    <property type="nucleotide sequence ID" value="NZ_QMDX01000002.1"/>
</dbReference>
<evidence type="ECO:0000313" key="2">
    <source>
        <dbReference type="EMBL" id="TSD15101.1"/>
    </source>
</evidence>
<dbReference type="InParanoid" id="A0A554NCH6"/>
<dbReference type="AlphaFoldDB" id="A0A554NCH6"/>
<reference evidence="2 3" key="1">
    <citation type="submission" date="2018-06" db="EMBL/GenBank/DDBJ databases">
        <title>Natronomonas sp. F16-60 a new haloarchaeon isolated from a solar saltern of Isla Cristina, Huelva, Spain.</title>
        <authorList>
            <person name="Duran-Viseras A."/>
            <person name="Sanchez-Porro C."/>
            <person name="Ventosa A."/>
        </authorList>
    </citation>
    <scope>NUCLEOTIDE SEQUENCE [LARGE SCALE GENOMIC DNA]</scope>
    <source>
        <strain evidence="2 3">F16-60</strain>
    </source>
</reference>
<dbReference type="Pfam" id="PF12158">
    <property type="entry name" value="DUF3592"/>
    <property type="match status" value="1"/>
</dbReference>
<accession>A0A554NCH6</accession>
<comment type="caution">
    <text evidence="2">The sequence shown here is derived from an EMBL/GenBank/DDBJ whole genome shotgun (WGS) entry which is preliminary data.</text>
</comment>